<dbReference type="InterPro" id="IPR050316">
    <property type="entry name" value="Tyrosinase/Hemocyanin"/>
</dbReference>
<comment type="cofactor">
    <cofactor evidence="1">
        <name>Cu(2+)</name>
        <dbReference type="ChEBI" id="CHEBI:29036"/>
    </cofactor>
</comment>
<evidence type="ECO:0000259" key="6">
    <source>
        <dbReference type="PROSITE" id="PS00497"/>
    </source>
</evidence>
<keyword evidence="3" id="KW-0479">Metal-binding</keyword>
<dbReference type="SUPFAM" id="SSF48056">
    <property type="entry name" value="Di-copper centre-containing domain"/>
    <property type="match status" value="1"/>
</dbReference>
<dbReference type="AlphaFoldDB" id="A0A1X2ETX6"/>
<dbReference type="PRINTS" id="PR00092">
    <property type="entry name" value="TYROSINASE"/>
</dbReference>
<dbReference type="Gene3D" id="1.10.1280.10">
    <property type="entry name" value="Di-copper center containing domain from catechol oxidase"/>
    <property type="match status" value="1"/>
</dbReference>
<reference evidence="8 9" key="1">
    <citation type="submission" date="2016-01" db="EMBL/GenBank/DDBJ databases">
        <title>The new phylogeny of the genus Mycobacterium.</title>
        <authorList>
            <person name="Tarcisio F."/>
            <person name="Conor M."/>
            <person name="Antonella G."/>
            <person name="Elisabetta G."/>
            <person name="Giulia F.S."/>
            <person name="Sara T."/>
            <person name="Anna F."/>
            <person name="Clotilde B."/>
            <person name="Roberto B."/>
            <person name="Veronica D.S."/>
            <person name="Fabio R."/>
            <person name="Monica P."/>
            <person name="Olivier J."/>
            <person name="Enrico T."/>
            <person name="Nicola S."/>
        </authorList>
    </citation>
    <scope>NUCLEOTIDE SEQUENCE [LARGE SCALE GENOMIC DNA]</scope>
    <source>
        <strain evidence="8 9">ATCC 700010</strain>
    </source>
</reference>
<dbReference type="GO" id="GO:0004097">
    <property type="term" value="F:catechol oxidase activity"/>
    <property type="evidence" value="ECO:0007669"/>
    <property type="project" value="InterPro"/>
</dbReference>
<dbReference type="EMBL" id="LQQA01000033">
    <property type="protein sequence ID" value="ORX09634.1"/>
    <property type="molecule type" value="Genomic_DNA"/>
</dbReference>
<evidence type="ECO:0000256" key="3">
    <source>
        <dbReference type="ARBA" id="ARBA00022723"/>
    </source>
</evidence>
<dbReference type="Proteomes" id="UP000193964">
    <property type="component" value="Unassembled WGS sequence"/>
</dbReference>
<dbReference type="InterPro" id="IPR008922">
    <property type="entry name" value="Di-copper_centre_dom_sf"/>
</dbReference>
<name>A0A1X2ETX6_9MYCO</name>
<sequence>MRIRKDVWALTTAAGAEWPEELTKYRDAVAAMRQLDPPGNGKPTDPLSWTFQAAIHGRNRPPGGPDTSNRFWSNCQHGSWFFLAWHRMYLCAFEKIVQHFLDDDDWSLPYWYAIDPDDEDKAVLPPAFRENTPGNALFTDMRSVPANSGDPLAFVEPGKPALIEALGTPLFNTADGIQTFGGGERATPAYNGGEQGLLEGVPHGLVHVLVGNDYDAIGNPIRFGWMGNFGTAALDPIFWLHHSNIDRLWQVWLDADDTHHNPTGDPAWMRTKFSFPKPGGGTVTREIGDVLDTTALGYKYENVKPPSGLQPPEPAGGGRIDLGLGEGEPIPPLPPQVIGATVDVPMVGDERVDVAMSEPADIGLGERAVAERLLLRLEGITGTIAAPAYDVYVNVPEGASPPDYPERRAGTLTTFGVPEASRGTDDHDGTGLNAVFDISSVRDALADAGQWDPANLRVSFVPLVPSTSNQAALDAIAAGAAPVTPDLHAARIVVLVA</sequence>
<dbReference type="Pfam" id="PF00264">
    <property type="entry name" value="Tyrosinase"/>
    <property type="match status" value="2"/>
</dbReference>
<dbReference type="InterPro" id="IPR002227">
    <property type="entry name" value="Tyrosinase_Cu-bd"/>
</dbReference>
<comment type="similarity">
    <text evidence="2">Belongs to the tyrosinase family.</text>
</comment>
<feature type="domain" description="Tyrosinase copper-binding" evidence="6">
    <location>
        <begin position="77"/>
        <end position="94"/>
    </location>
</feature>
<dbReference type="OrthoDB" id="2874181at2"/>
<dbReference type="PROSITE" id="PS00498">
    <property type="entry name" value="TYROSINASE_2"/>
    <property type="match status" value="1"/>
</dbReference>
<evidence type="ECO:0000259" key="7">
    <source>
        <dbReference type="PROSITE" id="PS00498"/>
    </source>
</evidence>
<dbReference type="PANTHER" id="PTHR11474:SF76">
    <property type="entry name" value="SHKT DOMAIN-CONTAINING PROTEIN"/>
    <property type="match status" value="1"/>
</dbReference>
<evidence type="ECO:0000256" key="2">
    <source>
        <dbReference type="ARBA" id="ARBA00009928"/>
    </source>
</evidence>
<keyword evidence="4" id="KW-0560">Oxidoreductase</keyword>
<keyword evidence="5" id="KW-0186">Copper</keyword>
<feature type="domain" description="Tyrosinase copper-binding" evidence="7">
    <location>
        <begin position="235"/>
        <end position="246"/>
    </location>
</feature>
<dbReference type="GO" id="GO:0046872">
    <property type="term" value="F:metal ion binding"/>
    <property type="evidence" value="ECO:0007669"/>
    <property type="project" value="UniProtKB-KW"/>
</dbReference>
<dbReference type="PANTHER" id="PTHR11474">
    <property type="entry name" value="TYROSINASE FAMILY MEMBER"/>
    <property type="match status" value="1"/>
</dbReference>
<evidence type="ECO:0000313" key="9">
    <source>
        <dbReference type="Proteomes" id="UP000193964"/>
    </source>
</evidence>
<dbReference type="PROSITE" id="PS00497">
    <property type="entry name" value="TYROSINASE_1"/>
    <property type="match status" value="1"/>
</dbReference>
<evidence type="ECO:0000256" key="5">
    <source>
        <dbReference type="ARBA" id="ARBA00023008"/>
    </source>
</evidence>
<evidence type="ECO:0000313" key="8">
    <source>
        <dbReference type="EMBL" id="ORX09634.1"/>
    </source>
</evidence>
<evidence type="ECO:0000256" key="4">
    <source>
        <dbReference type="ARBA" id="ARBA00023002"/>
    </source>
</evidence>
<dbReference type="RefSeq" id="WP_085148389.1">
    <property type="nucleotide sequence ID" value="NZ_JACKUA010000028.1"/>
</dbReference>
<evidence type="ECO:0000256" key="1">
    <source>
        <dbReference type="ARBA" id="ARBA00001973"/>
    </source>
</evidence>
<dbReference type="Pfam" id="PF25271">
    <property type="entry name" value="DUF7868"/>
    <property type="match status" value="1"/>
</dbReference>
<protein>
    <recommendedName>
        <fullName evidence="6 7">Tyrosinase copper-binding domain-containing protein</fullName>
    </recommendedName>
</protein>
<dbReference type="InterPro" id="IPR057190">
    <property type="entry name" value="DUF7868"/>
</dbReference>
<dbReference type="InterPro" id="IPR022739">
    <property type="entry name" value="Polyphenol_oxidase_cen"/>
</dbReference>
<gene>
    <name evidence="8" type="ORF">AWC31_05205</name>
</gene>
<comment type="caution">
    <text evidence="8">The sequence shown here is derived from an EMBL/GenBank/DDBJ whole genome shotgun (WGS) entry which is preliminary data.</text>
</comment>
<accession>A0A1X2ETX6</accession>
<dbReference type="Pfam" id="PF12142">
    <property type="entry name" value="PPO1_DWL"/>
    <property type="match status" value="1"/>
</dbReference>
<proteinExistence type="inferred from homology"/>
<organism evidence="8 9">
    <name type="scientific">Mycolicibacterium wolinskyi</name>
    <dbReference type="NCBI Taxonomy" id="59750"/>
    <lineage>
        <taxon>Bacteria</taxon>
        <taxon>Bacillati</taxon>
        <taxon>Actinomycetota</taxon>
        <taxon>Actinomycetes</taxon>
        <taxon>Mycobacteriales</taxon>
        <taxon>Mycobacteriaceae</taxon>
        <taxon>Mycolicibacterium</taxon>
    </lineage>
</organism>